<evidence type="ECO:0000256" key="6">
    <source>
        <dbReference type="ARBA" id="ARBA00023157"/>
    </source>
</evidence>
<evidence type="ECO:0000256" key="7">
    <source>
        <dbReference type="ARBA" id="ARBA00023284"/>
    </source>
</evidence>
<dbReference type="InterPro" id="IPR036188">
    <property type="entry name" value="FAD/NAD-bd_sf"/>
</dbReference>
<dbReference type="InterPro" id="IPR016156">
    <property type="entry name" value="FAD/NAD-linked_Rdtase_dimer_sf"/>
</dbReference>
<dbReference type="PIRSF" id="PIRSF000350">
    <property type="entry name" value="Mercury_reductase_MerA"/>
    <property type="match status" value="1"/>
</dbReference>
<dbReference type="Proteomes" id="UP000188324">
    <property type="component" value="Chromosome"/>
</dbReference>
<dbReference type="GO" id="GO:0004148">
    <property type="term" value="F:dihydrolipoyl dehydrogenase (NADH) activity"/>
    <property type="evidence" value="ECO:0007669"/>
    <property type="project" value="TreeGrafter"/>
</dbReference>
<dbReference type="STRING" id="1610493.RPIT_01740"/>
<dbReference type="OrthoDB" id="4763248at2"/>
<keyword evidence="4 11" id="KW-0560">Oxidoreductase</keyword>
<gene>
    <name evidence="14" type="ORF">RPIT_01740</name>
</gene>
<dbReference type="AlphaFoldDB" id="A0A1Q2CC50"/>
<dbReference type="GO" id="GO:0050660">
    <property type="term" value="F:flavin adenine dinucleotide binding"/>
    <property type="evidence" value="ECO:0007669"/>
    <property type="project" value="TreeGrafter"/>
</dbReference>
<name>A0A1Q2CC50_9ACTN</name>
<keyword evidence="7 11" id="KW-0676">Redox-active center</keyword>
<dbReference type="SUPFAM" id="SSF55424">
    <property type="entry name" value="FAD/NAD-linked reductases, dimerisation (C-terminal) domain"/>
    <property type="match status" value="1"/>
</dbReference>
<accession>A0A1Q2CC50</accession>
<dbReference type="PRINTS" id="PR00368">
    <property type="entry name" value="FADPNR"/>
</dbReference>
<dbReference type="InterPro" id="IPR023753">
    <property type="entry name" value="FAD/NAD-binding_dom"/>
</dbReference>
<feature type="binding site" evidence="9">
    <location>
        <position position="49"/>
    </location>
    <ligand>
        <name>FAD</name>
        <dbReference type="ChEBI" id="CHEBI:57692"/>
    </ligand>
</feature>
<evidence type="ECO:0000313" key="15">
    <source>
        <dbReference type="Proteomes" id="UP000188324"/>
    </source>
</evidence>
<dbReference type="Pfam" id="PF07992">
    <property type="entry name" value="Pyr_redox_2"/>
    <property type="match status" value="1"/>
</dbReference>
<evidence type="ECO:0000256" key="3">
    <source>
        <dbReference type="ARBA" id="ARBA00022827"/>
    </source>
</evidence>
<evidence type="ECO:0000256" key="8">
    <source>
        <dbReference type="PIRSR" id="PIRSR000350-2"/>
    </source>
</evidence>
<feature type="domain" description="FAD/NAD(P)-binding" evidence="13">
    <location>
        <begin position="4"/>
        <end position="322"/>
    </location>
</feature>
<organism evidence="14 15">
    <name type="scientific">Tessaracoccus flavus</name>
    <dbReference type="NCBI Taxonomy" id="1610493"/>
    <lineage>
        <taxon>Bacteria</taxon>
        <taxon>Bacillati</taxon>
        <taxon>Actinomycetota</taxon>
        <taxon>Actinomycetes</taxon>
        <taxon>Propionibacteriales</taxon>
        <taxon>Propionibacteriaceae</taxon>
        <taxon>Tessaracoccus</taxon>
    </lineage>
</organism>
<dbReference type="Pfam" id="PF02852">
    <property type="entry name" value="Pyr_redox_dim"/>
    <property type="match status" value="1"/>
</dbReference>
<evidence type="ECO:0000256" key="9">
    <source>
        <dbReference type="PIRSR" id="PIRSR000350-3"/>
    </source>
</evidence>
<proteinExistence type="inferred from homology"/>
<dbReference type="InterPro" id="IPR012999">
    <property type="entry name" value="Pyr_OxRdtase_I_AS"/>
</dbReference>
<keyword evidence="5 9" id="KW-0520">NAD</keyword>
<evidence type="ECO:0000313" key="14">
    <source>
        <dbReference type="EMBL" id="AQP43688.1"/>
    </source>
</evidence>
<dbReference type="KEGG" id="tfl:RPIT_01740"/>
<dbReference type="PANTHER" id="PTHR22912:SF217">
    <property type="entry name" value="DIHYDROLIPOYL DEHYDROGENASE"/>
    <property type="match status" value="1"/>
</dbReference>
<keyword evidence="2 11" id="KW-0285">Flavoprotein</keyword>
<feature type="binding site" evidence="9">
    <location>
        <position position="308"/>
    </location>
    <ligand>
        <name>FAD</name>
        <dbReference type="ChEBI" id="CHEBI:57692"/>
    </ligand>
</feature>
<dbReference type="InterPro" id="IPR001100">
    <property type="entry name" value="Pyr_nuc-diS_OxRdtase"/>
</dbReference>
<feature type="binding site" evidence="9">
    <location>
        <begin position="176"/>
        <end position="183"/>
    </location>
    <ligand>
        <name>NAD(+)</name>
        <dbReference type="ChEBI" id="CHEBI:57540"/>
    </ligand>
</feature>
<dbReference type="GO" id="GO:0006103">
    <property type="term" value="P:2-oxoglutarate metabolic process"/>
    <property type="evidence" value="ECO:0007669"/>
    <property type="project" value="TreeGrafter"/>
</dbReference>
<feature type="domain" description="Pyridine nucleotide-disulphide oxidoreductase dimerisation" evidence="12">
    <location>
        <begin position="344"/>
        <end position="453"/>
    </location>
</feature>
<evidence type="ECO:0000256" key="2">
    <source>
        <dbReference type="ARBA" id="ARBA00022630"/>
    </source>
</evidence>
<feature type="active site" description="Proton acceptor" evidence="8">
    <location>
        <position position="443"/>
    </location>
</feature>
<dbReference type="PROSITE" id="PS00076">
    <property type="entry name" value="PYRIDINE_REDOX_1"/>
    <property type="match status" value="1"/>
</dbReference>
<dbReference type="Gene3D" id="3.50.50.60">
    <property type="entry name" value="FAD/NAD(P)-binding domain"/>
    <property type="match status" value="2"/>
</dbReference>
<evidence type="ECO:0000256" key="10">
    <source>
        <dbReference type="PIRSR" id="PIRSR000350-4"/>
    </source>
</evidence>
<dbReference type="EMBL" id="CP019605">
    <property type="protein sequence ID" value="AQP43688.1"/>
    <property type="molecule type" value="Genomic_DNA"/>
</dbReference>
<reference evidence="14 15" key="1">
    <citation type="journal article" date="2016" name="Int. J. Syst. Evol. Microbiol.">
        <title>Tessaracoccus flavus sp. nov., isolated from the drainage system of a lindane-producing factory.</title>
        <authorList>
            <person name="Kumari R."/>
            <person name="Singh P."/>
            <person name="Schumann P."/>
            <person name="Lal R."/>
        </authorList>
    </citation>
    <scope>NUCLEOTIDE SEQUENCE [LARGE SCALE GENOMIC DNA]</scope>
    <source>
        <strain evidence="14 15">RP1T</strain>
    </source>
</reference>
<feature type="disulfide bond" description="Redox-active" evidence="10">
    <location>
        <begin position="40"/>
        <end position="45"/>
    </location>
</feature>
<keyword evidence="3 9" id="KW-0274">FAD</keyword>
<evidence type="ECO:0000256" key="5">
    <source>
        <dbReference type="ARBA" id="ARBA00023027"/>
    </source>
</evidence>
<dbReference type="InterPro" id="IPR004099">
    <property type="entry name" value="Pyr_nucl-diS_OxRdtase_dimer"/>
</dbReference>
<dbReference type="PRINTS" id="PR00411">
    <property type="entry name" value="PNDRDTASEI"/>
</dbReference>
<comment type="cofactor">
    <cofactor evidence="9">
        <name>FAD</name>
        <dbReference type="ChEBI" id="CHEBI:57692"/>
    </cofactor>
    <text evidence="9">Binds 1 FAD per subunit.</text>
</comment>
<dbReference type="RefSeq" id="WP_077339966.1">
    <property type="nucleotide sequence ID" value="NZ_CP019605.1"/>
</dbReference>
<feature type="binding site" evidence="9">
    <location>
        <begin position="137"/>
        <end position="139"/>
    </location>
    <ligand>
        <name>FAD</name>
        <dbReference type="ChEBI" id="CHEBI:57692"/>
    </ligand>
</feature>
<dbReference type="InterPro" id="IPR050151">
    <property type="entry name" value="Class-I_Pyr_Nuc-Dis_Oxidored"/>
</dbReference>
<dbReference type="NCBIfam" id="NF005884">
    <property type="entry name" value="PRK07846.1"/>
    <property type="match status" value="1"/>
</dbReference>
<dbReference type="Gene3D" id="3.30.390.30">
    <property type="match status" value="1"/>
</dbReference>
<dbReference type="PANTHER" id="PTHR22912">
    <property type="entry name" value="DISULFIDE OXIDOREDUCTASE"/>
    <property type="match status" value="1"/>
</dbReference>
<protein>
    <submittedName>
        <fullName evidence="14">Mycothione reductase</fullName>
    </submittedName>
</protein>
<evidence type="ECO:0000259" key="12">
    <source>
        <dbReference type="Pfam" id="PF02852"/>
    </source>
</evidence>
<dbReference type="SUPFAM" id="SSF51905">
    <property type="entry name" value="FAD/NAD(P)-binding domain"/>
    <property type="match status" value="1"/>
</dbReference>
<evidence type="ECO:0000256" key="1">
    <source>
        <dbReference type="ARBA" id="ARBA00007532"/>
    </source>
</evidence>
<keyword evidence="9" id="KW-0547">Nucleotide-binding</keyword>
<evidence type="ECO:0000256" key="4">
    <source>
        <dbReference type="ARBA" id="ARBA00023002"/>
    </source>
</evidence>
<keyword evidence="15" id="KW-1185">Reference proteome</keyword>
<feature type="binding site" evidence="9">
    <location>
        <position position="267"/>
    </location>
    <ligand>
        <name>NAD(+)</name>
        <dbReference type="ChEBI" id="CHEBI:57540"/>
    </ligand>
</feature>
<sequence length="468" mass="51798">MQHFDLAVIGSGTGNSLIDERFADWNVALIERDETFGGTCLNRGCIPTKMFVVPADFAASPPHAKRLGVHLEHRGSDWNAIRDRIFGRIDPISEGGLDWRQRSSNVTVFTGEASFVDAQTLQIGDDRISADNIVIATGSRPRDLHVPGFEDVADRIYTSDTIMRIPDRPRRLMILGGGFIAAEFAHVFAALGTDVTLLNRSEVLLRGQDREVSEQFAALIGRRVRVRLNQKVSSVEKGSKGDIVVVTTDRNGVEYEYFTDAILVAVGRERNWEALNLSAAGIDVNVDGQIRVDAHQRTNVQGIWAMGDVSSDYLLKHVANAEMRTVQHNLLHPDDPVETDHRYVPSAVFSDPQIASVGATEEQLKAWGNPYVVARQRYADVAYGWALEDEGHFVKLLADPRSWHILGAHIVGPQASTLLQPLIQAMSFGQRVDDLARGQYWIHPSLPEVVENALLGLLAAHRPAELDR</sequence>
<evidence type="ECO:0000259" key="13">
    <source>
        <dbReference type="Pfam" id="PF07992"/>
    </source>
</evidence>
<keyword evidence="6" id="KW-1015">Disulfide bond</keyword>
<evidence type="ECO:0000256" key="11">
    <source>
        <dbReference type="RuleBase" id="RU003691"/>
    </source>
</evidence>
<comment type="similarity">
    <text evidence="1 11">Belongs to the class-I pyridine nucleotide-disulfide oxidoreductase family.</text>
</comment>